<dbReference type="PIRSF" id="PIRSF037663">
    <property type="entry name" value="Acetyltransf_GNAT_prd"/>
    <property type="match status" value="1"/>
</dbReference>
<dbReference type="Pfam" id="PF00583">
    <property type="entry name" value="Acetyltransf_1"/>
    <property type="match status" value="1"/>
</dbReference>
<keyword evidence="9" id="KW-1185">Reference proteome</keyword>
<evidence type="ECO:0000313" key="9">
    <source>
        <dbReference type="Proteomes" id="UP001595842"/>
    </source>
</evidence>
<evidence type="ECO:0000256" key="2">
    <source>
        <dbReference type="ARBA" id="ARBA00022490"/>
    </source>
</evidence>
<dbReference type="SUPFAM" id="SSF55729">
    <property type="entry name" value="Acyl-CoA N-acyltransferases (Nat)"/>
    <property type="match status" value="1"/>
</dbReference>
<evidence type="ECO:0000259" key="7">
    <source>
        <dbReference type="PROSITE" id="PS51186"/>
    </source>
</evidence>
<dbReference type="InterPro" id="IPR016181">
    <property type="entry name" value="Acyl_CoA_acyltransferase"/>
</dbReference>
<reference evidence="9" key="1">
    <citation type="journal article" date="2019" name="Int. J. Syst. Evol. Microbiol.">
        <title>The Global Catalogue of Microorganisms (GCM) 10K type strain sequencing project: providing services to taxonomists for standard genome sequencing and annotation.</title>
        <authorList>
            <consortium name="The Broad Institute Genomics Platform"/>
            <consortium name="The Broad Institute Genome Sequencing Center for Infectious Disease"/>
            <person name="Wu L."/>
            <person name="Ma J."/>
        </authorList>
    </citation>
    <scope>NUCLEOTIDE SEQUENCE [LARGE SCALE GENOMIC DNA]</scope>
    <source>
        <strain evidence="9">IBRC-M 10765</strain>
    </source>
</reference>
<dbReference type="PANTHER" id="PTHR43420:SF44">
    <property type="entry name" value="ACETYLTRANSFERASE YPEA"/>
    <property type="match status" value="1"/>
</dbReference>
<comment type="function">
    <text evidence="5 6">Acetylates the N-terminal alanine of ribosomal protein bS18.</text>
</comment>
<organism evidence="8 9">
    <name type="scientific">Salinispirillum marinum</name>
    <dbReference type="NCBI Taxonomy" id="1485203"/>
    <lineage>
        <taxon>Bacteria</taxon>
        <taxon>Pseudomonadati</taxon>
        <taxon>Pseudomonadota</taxon>
        <taxon>Gammaproteobacteria</taxon>
        <taxon>Oceanospirillales</taxon>
        <taxon>Saccharospirillaceae</taxon>
        <taxon>Salinispirillum</taxon>
    </lineage>
</organism>
<dbReference type="GO" id="GO:0008999">
    <property type="term" value="F:protein-N-terminal-alanine acetyltransferase activity"/>
    <property type="evidence" value="ECO:0007669"/>
    <property type="project" value="UniProtKB-EC"/>
</dbReference>
<comment type="catalytic activity">
    <reaction evidence="5 6">
        <text>N-terminal L-alanyl-[ribosomal protein bS18] + acetyl-CoA = N-terminal N(alpha)-acetyl-L-alanyl-[ribosomal protein bS18] + CoA + H(+)</text>
        <dbReference type="Rhea" id="RHEA:43756"/>
        <dbReference type="Rhea" id="RHEA-COMP:10676"/>
        <dbReference type="Rhea" id="RHEA-COMP:10677"/>
        <dbReference type="ChEBI" id="CHEBI:15378"/>
        <dbReference type="ChEBI" id="CHEBI:57287"/>
        <dbReference type="ChEBI" id="CHEBI:57288"/>
        <dbReference type="ChEBI" id="CHEBI:64718"/>
        <dbReference type="ChEBI" id="CHEBI:83683"/>
        <dbReference type="EC" id="2.3.1.266"/>
    </reaction>
</comment>
<keyword evidence="8" id="KW-0689">Ribosomal protein</keyword>
<feature type="binding site" evidence="5">
    <location>
        <position position="107"/>
    </location>
    <ligand>
        <name>acetyl-CoA</name>
        <dbReference type="ChEBI" id="CHEBI:57288"/>
    </ligand>
</feature>
<feature type="active site" description="Proton donor" evidence="5">
    <location>
        <position position="114"/>
    </location>
</feature>
<dbReference type="EMBL" id="JBHSAL010000001">
    <property type="protein sequence ID" value="MFC3886997.1"/>
    <property type="molecule type" value="Genomic_DNA"/>
</dbReference>
<keyword evidence="4 5" id="KW-0012">Acyltransferase</keyword>
<evidence type="ECO:0000313" key="8">
    <source>
        <dbReference type="EMBL" id="MFC3886997.1"/>
    </source>
</evidence>
<dbReference type="InterPro" id="IPR050680">
    <property type="entry name" value="YpeA/RimI_acetyltransf"/>
</dbReference>
<dbReference type="InterPro" id="IPR017255">
    <property type="entry name" value="AcTrfase_GNAT_prd"/>
</dbReference>
<evidence type="ECO:0000256" key="5">
    <source>
        <dbReference type="HAMAP-Rule" id="MF_02210"/>
    </source>
</evidence>
<comment type="caution">
    <text evidence="5">Lacks conserved residue(s) required for the propagation of feature annotation.</text>
</comment>
<comment type="similarity">
    <text evidence="1 5 6">Belongs to the acetyltransferase family. RimI subfamily.</text>
</comment>
<dbReference type="GO" id="GO:0005840">
    <property type="term" value="C:ribosome"/>
    <property type="evidence" value="ECO:0007669"/>
    <property type="project" value="UniProtKB-KW"/>
</dbReference>
<dbReference type="EC" id="2.3.1.266" evidence="5 6"/>
<evidence type="ECO:0000256" key="4">
    <source>
        <dbReference type="ARBA" id="ARBA00023315"/>
    </source>
</evidence>
<proteinExistence type="inferred from homology"/>
<gene>
    <name evidence="5 8" type="primary">rimI</name>
    <name evidence="8" type="ORF">ACFOSD_01265</name>
</gene>
<keyword evidence="8" id="KW-0687">Ribonucleoprotein</keyword>
<dbReference type="RefSeq" id="WP_380707547.1">
    <property type="nucleotide sequence ID" value="NZ_JBHSAL010000001.1"/>
</dbReference>
<dbReference type="InterPro" id="IPR006464">
    <property type="entry name" value="AcTrfase_RimI/Ard1"/>
</dbReference>
<evidence type="ECO:0000256" key="6">
    <source>
        <dbReference type="RuleBase" id="RU363094"/>
    </source>
</evidence>
<sequence length="146" mass="16506">MQFRSMTMDDIPFCLALESEVTSHPWSRDAMERAFKPYHWSCVAETDGRIVGFCVGLLVADEMSILNVAVAADQQRQGIGSQLLQRAFQACEDAGALEVFLEVRQSNDTAQALYHKLDFHVVGIRENYYPRKPNGREHALIMARTV</sequence>
<feature type="active site" description="Proton acceptor" evidence="5">
    <location>
        <position position="102"/>
    </location>
</feature>
<dbReference type="CDD" id="cd04301">
    <property type="entry name" value="NAT_SF"/>
    <property type="match status" value="1"/>
</dbReference>
<dbReference type="Gene3D" id="3.40.630.30">
    <property type="match status" value="1"/>
</dbReference>
<protein>
    <recommendedName>
        <fullName evidence="5 6">[Ribosomal protein bS18]-alanine N-acetyltransferase</fullName>
        <ecNumber evidence="5 6">2.3.1.266</ecNumber>
    </recommendedName>
</protein>
<dbReference type="Proteomes" id="UP001595842">
    <property type="component" value="Unassembled WGS sequence"/>
</dbReference>
<evidence type="ECO:0000256" key="1">
    <source>
        <dbReference type="ARBA" id="ARBA00005395"/>
    </source>
</evidence>
<dbReference type="PROSITE" id="PS51186">
    <property type="entry name" value="GNAT"/>
    <property type="match status" value="1"/>
</dbReference>
<feature type="domain" description="N-acetyltransferase" evidence="7">
    <location>
        <begin position="1"/>
        <end position="146"/>
    </location>
</feature>
<keyword evidence="2 5" id="KW-0963">Cytoplasm</keyword>
<evidence type="ECO:0000256" key="3">
    <source>
        <dbReference type="ARBA" id="ARBA00022679"/>
    </source>
</evidence>
<keyword evidence="3 5" id="KW-0808">Transferase</keyword>
<dbReference type="PANTHER" id="PTHR43420">
    <property type="entry name" value="ACETYLTRANSFERASE"/>
    <property type="match status" value="1"/>
</dbReference>
<accession>A0ABV8B9K5</accession>
<dbReference type="InterPro" id="IPR000182">
    <property type="entry name" value="GNAT_dom"/>
</dbReference>
<dbReference type="InterPro" id="IPR043690">
    <property type="entry name" value="RimI"/>
</dbReference>
<feature type="binding site" evidence="5">
    <location>
        <begin position="68"/>
        <end position="70"/>
    </location>
    <ligand>
        <name>acetyl-CoA</name>
        <dbReference type="ChEBI" id="CHEBI:57288"/>
    </ligand>
</feature>
<comment type="subcellular location">
    <subcellularLocation>
        <location evidence="5 6">Cytoplasm</location>
    </subcellularLocation>
</comment>
<dbReference type="HAMAP" id="MF_02210">
    <property type="entry name" value="RimI"/>
    <property type="match status" value="1"/>
</dbReference>
<comment type="caution">
    <text evidence="8">The sequence shown here is derived from an EMBL/GenBank/DDBJ whole genome shotgun (WGS) entry which is preliminary data.</text>
</comment>
<name>A0ABV8B9K5_9GAMM</name>
<dbReference type="NCBIfam" id="TIGR01575">
    <property type="entry name" value="rimI"/>
    <property type="match status" value="1"/>
</dbReference>